<dbReference type="RefSeq" id="WP_273671036.1">
    <property type="nucleotide sequence ID" value="NZ_JAQQXR010000004.1"/>
</dbReference>
<accession>A0ABT5K0Y4</accession>
<comment type="caution">
    <text evidence="2">The sequence shown here is derived from an EMBL/GenBank/DDBJ whole genome shotgun (WGS) entry which is preliminary data.</text>
</comment>
<evidence type="ECO:0000256" key="1">
    <source>
        <dbReference type="SAM" id="SignalP"/>
    </source>
</evidence>
<dbReference type="PROSITE" id="PS51257">
    <property type="entry name" value="PROKAR_LIPOPROTEIN"/>
    <property type="match status" value="1"/>
</dbReference>
<gene>
    <name evidence="2" type="ORF">OIK44_12270</name>
</gene>
<evidence type="ECO:0008006" key="4">
    <source>
        <dbReference type="Google" id="ProtNLM"/>
    </source>
</evidence>
<proteinExistence type="predicted"/>
<dbReference type="SUPFAM" id="SSF53850">
    <property type="entry name" value="Periplasmic binding protein-like II"/>
    <property type="match status" value="1"/>
</dbReference>
<protein>
    <recommendedName>
        <fullName evidence="4">Amino acid ABC transporter substrate-binding protein</fullName>
    </recommendedName>
</protein>
<feature type="signal peptide" evidence="1">
    <location>
        <begin position="1"/>
        <end position="19"/>
    </location>
</feature>
<keyword evidence="1" id="KW-0732">Signal</keyword>
<evidence type="ECO:0000313" key="2">
    <source>
        <dbReference type="EMBL" id="MDC8758361.1"/>
    </source>
</evidence>
<name>A0ABT5K0Y4_9BURK</name>
<dbReference type="EMBL" id="JAQQXR010000004">
    <property type="protein sequence ID" value="MDC8758361.1"/>
    <property type="molecule type" value="Genomic_DNA"/>
</dbReference>
<keyword evidence="3" id="KW-1185">Reference proteome</keyword>
<sequence length="284" mass="31863">MPRCLPVLLLCLSLACARADTIIYPRHQAEHDPQLDYVLALLRLALAKSGTPYTLRQSAQVMVQSRVIQEIVDGTGSVNIVWTMTSHAREAELLPIRIPIDRGLIGWRIALLSAKRAQLFQGVHSVRELGQFAAGQMRDWPDTAILQHNGLHVFDGSTTYEGLFKQLAVERIDYFPRSVIEVGSELASHAGLQLALDPYLIIRYPTAFYFFVGKQQTKLARDIEAGLEKALADGSFNALFQRHYGRLADGLNLGRRRVLELDNPLLPKATPLGRKELWYRLPAN</sequence>
<reference evidence="2 3" key="1">
    <citation type="submission" date="2022-10" db="EMBL/GenBank/DDBJ databases">
        <title>Janthinobacterium sp. hw3 Genome sequencing.</title>
        <authorList>
            <person name="Park S."/>
        </authorList>
    </citation>
    <scope>NUCLEOTIDE SEQUENCE [LARGE SCALE GENOMIC DNA]</scope>
    <source>
        <strain evidence="3">hw3</strain>
    </source>
</reference>
<feature type="chain" id="PRO_5046626252" description="Amino acid ABC transporter substrate-binding protein" evidence="1">
    <location>
        <begin position="20"/>
        <end position="284"/>
    </location>
</feature>
<evidence type="ECO:0000313" key="3">
    <source>
        <dbReference type="Proteomes" id="UP001221208"/>
    </source>
</evidence>
<dbReference type="Proteomes" id="UP001221208">
    <property type="component" value="Unassembled WGS sequence"/>
</dbReference>
<organism evidence="2 3">
    <name type="scientific">Janthinobacterium fluminis</name>
    <dbReference type="NCBI Taxonomy" id="2987524"/>
    <lineage>
        <taxon>Bacteria</taxon>
        <taxon>Pseudomonadati</taxon>
        <taxon>Pseudomonadota</taxon>
        <taxon>Betaproteobacteria</taxon>
        <taxon>Burkholderiales</taxon>
        <taxon>Oxalobacteraceae</taxon>
        <taxon>Janthinobacterium</taxon>
    </lineage>
</organism>